<comment type="caution">
    <text evidence="1">The sequence shown here is derived from an EMBL/GenBank/DDBJ whole genome shotgun (WGS) entry which is preliminary data.</text>
</comment>
<accession>A0A5B0PG74</accession>
<dbReference type="Proteomes" id="UP000324748">
    <property type="component" value="Unassembled WGS sequence"/>
</dbReference>
<protein>
    <submittedName>
        <fullName evidence="1">Uncharacterized protein</fullName>
    </submittedName>
</protein>
<dbReference type="EMBL" id="VDEP01000345">
    <property type="protein sequence ID" value="KAA1098849.1"/>
    <property type="molecule type" value="Genomic_DNA"/>
</dbReference>
<dbReference type="Proteomes" id="UP000325313">
    <property type="component" value="Unassembled WGS sequence"/>
</dbReference>
<evidence type="ECO:0000313" key="3">
    <source>
        <dbReference type="Proteomes" id="UP000324748"/>
    </source>
</evidence>
<name>A0A5B0PG74_PUCGR</name>
<evidence type="ECO:0000313" key="4">
    <source>
        <dbReference type="Proteomes" id="UP000325313"/>
    </source>
</evidence>
<proteinExistence type="predicted"/>
<dbReference type="EMBL" id="VSWC01000040">
    <property type="protein sequence ID" value="KAA1105683.1"/>
    <property type="molecule type" value="Genomic_DNA"/>
</dbReference>
<evidence type="ECO:0000313" key="1">
    <source>
        <dbReference type="EMBL" id="KAA1098849.1"/>
    </source>
</evidence>
<keyword evidence="3" id="KW-1185">Reference proteome</keyword>
<reference evidence="3 4" key="1">
    <citation type="submission" date="2019-05" db="EMBL/GenBank/DDBJ databases">
        <title>Emergence of the Ug99 lineage of the wheat stem rust pathogen through somatic hybridization.</title>
        <authorList>
            <person name="Li F."/>
            <person name="Upadhyaya N.M."/>
            <person name="Sperschneider J."/>
            <person name="Matny O."/>
            <person name="Nguyen-Phuc H."/>
            <person name="Mago R."/>
            <person name="Raley C."/>
            <person name="Miller M.E."/>
            <person name="Silverstein K.A.T."/>
            <person name="Henningsen E."/>
            <person name="Hirsch C.D."/>
            <person name="Visser B."/>
            <person name="Pretorius Z.A."/>
            <person name="Steffenson B.J."/>
            <person name="Schwessinger B."/>
            <person name="Dodds P.N."/>
            <person name="Figueroa M."/>
        </authorList>
    </citation>
    <scope>NUCLEOTIDE SEQUENCE [LARGE SCALE GENOMIC DNA]</scope>
    <source>
        <strain evidence="2">21-0</strain>
        <strain evidence="1 4">Ug99</strain>
    </source>
</reference>
<dbReference type="AlphaFoldDB" id="A0A5B0PG74"/>
<gene>
    <name evidence="2" type="ORF">PGT21_015559</name>
    <name evidence="1" type="ORF">PGTUg99_013535</name>
</gene>
<evidence type="ECO:0000313" key="2">
    <source>
        <dbReference type="EMBL" id="KAA1105683.1"/>
    </source>
</evidence>
<organism evidence="1 4">
    <name type="scientific">Puccinia graminis f. sp. tritici</name>
    <dbReference type="NCBI Taxonomy" id="56615"/>
    <lineage>
        <taxon>Eukaryota</taxon>
        <taxon>Fungi</taxon>
        <taxon>Dikarya</taxon>
        <taxon>Basidiomycota</taxon>
        <taxon>Pucciniomycotina</taxon>
        <taxon>Pucciniomycetes</taxon>
        <taxon>Pucciniales</taxon>
        <taxon>Pucciniaceae</taxon>
        <taxon>Puccinia</taxon>
    </lineage>
</organism>
<sequence>MLIGEILHALSFFGFVEIDETYGVTLIKSLEYEAHGVMSDIRTTGVYREDLEEAVGQTGIDLRPAFLTNFENELSGLSSIGNKIRSIFLK</sequence>